<evidence type="ECO:0000313" key="3">
    <source>
        <dbReference type="EMBL" id="KAG6472926.1"/>
    </source>
</evidence>
<dbReference type="Proteomes" id="UP000734854">
    <property type="component" value="Unassembled WGS sequence"/>
</dbReference>
<evidence type="ECO:0000259" key="2">
    <source>
        <dbReference type="PROSITE" id="PS50076"/>
    </source>
</evidence>
<dbReference type="EMBL" id="JACMSC010000020">
    <property type="protein sequence ID" value="KAG6472926.1"/>
    <property type="molecule type" value="Genomic_DNA"/>
</dbReference>
<accession>A0A8J5EUH0</accession>
<dbReference type="PRINTS" id="PR00625">
    <property type="entry name" value="JDOMAIN"/>
</dbReference>
<organism evidence="3 4">
    <name type="scientific">Zingiber officinale</name>
    <name type="common">Ginger</name>
    <name type="synonym">Amomum zingiber</name>
    <dbReference type="NCBI Taxonomy" id="94328"/>
    <lineage>
        <taxon>Eukaryota</taxon>
        <taxon>Viridiplantae</taxon>
        <taxon>Streptophyta</taxon>
        <taxon>Embryophyta</taxon>
        <taxon>Tracheophyta</taxon>
        <taxon>Spermatophyta</taxon>
        <taxon>Magnoliopsida</taxon>
        <taxon>Liliopsida</taxon>
        <taxon>Zingiberales</taxon>
        <taxon>Zingiberaceae</taxon>
        <taxon>Zingiber</taxon>
    </lineage>
</organism>
<reference evidence="3 4" key="1">
    <citation type="submission" date="2020-08" db="EMBL/GenBank/DDBJ databases">
        <title>Plant Genome Project.</title>
        <authorList>
            <person name="Zhang R.-G."/>
        </authorList>
    </citation>
    <scope>NUCLEOTIDE SEQUENCE [LARGE SCALE GENOMIC DNA]</scope>
    <source>
        <tissue evidence="3">Rhizome</tissue>
    </source>
</reference>
<dbReference type="PANTHER" id="PTHR44240">
    <property type="entry name" value="DNAJ DOMAIN (PROKARYOTIC HEAT SHOCK PROTEIN)-RELATED"/>
    <property type="match status" value="1"/>
</dbReference>
<comment type="caution">
    <text evidence="3">The sequence shown here is derived from an EMBL/GenBank/DDBJ whole genome shotgun (WGS) entry which is preliminary data.</text>
</comment>
<sequence>MLSTSQSLAVPRSSLFLLPPSARRRLPVRAAVSVPPASPSAPDTLYDVLGVAAAASGLEIKAAYRRLARACHPDAVVAADRKTASADEFMRIHAAYETLSDPEKRAEYDRGVVVADRRWRPFHSSRSSYSFYAGRRQPRTWETDQCWRLRIMKGSNAIGIGKGSQDFFEEYPDLLFASAILRPPLCKLPSLFPSPLRPNLGVTSSDGRLLSHGREVGRELSPAASSPTRKPVKPIVTSLPVLLPELVAIPTDFPSTSKVFIVSMDFQGLAKEYGGGACVFRKAREGERVGELEGRLPPSSVDDPTTRGDDGSDDDSGEEVTCGRLRLVAGCGIGAGGSHERTSAAESLESVSITVESKEEVIANGKTCSTNLT</sequence>
<proteinExistence type="predicted"/>
<dbReference type="Pfam" id="PF00226">
    <property type="entry name" value="DnaJ"/>
    <property type="match status" value="1"/>
</dbReference>
<protein>
    <recommendedName>
        <fullName evidence="2">J domain-containing protein</fullName>
    </recommendedName>
</protein>
<dbReference type="InterPro" id="IPR036869">
    <property type="entry name" value="J_dom_sf"/>
</dbReference>
<name>A0A8J5EUH0_ZINOF</name>
<dbReference type="AlphaFoldDB" id="A0A8J5EUH0"/>
<dbReference type="PROSITE" id="PS00636">
    <property type="entry name" value="DNAJ_1"/>
    <property type="match status" value="1"/>
</dbReference>
<dbReference type="PANTHER" id="PTHR44240:SF10">
    <property type="entry name" value="J DOMAIN-CONTAINING PROTEIN"/>
    <property type="match status" value="1"/>
</dbReference>
<dbReference type="SUPFAM" id="SSF46565">
    <property type="entry name" value="Chaperone J-domain"/>
    <property type="match status" value="1"/>
</dbReference>
<dbReference type="InterPro" id="IPR052276">
    <property type="entry name" value="Diphthamide-biosynth_chaperone"/>
</dbReference>
<dbReference type="GO" id="GO:0005783">
    <property type="term" value="C:endoplasmic reticulum"/>
    <property type="evidence" value="ECO:0007669"/>
    <property type="project" value="UniProtKB-ARBA"/>
</dbReference>
<dbReference type="SMART" id="SM00271">
    <property type="entry name" value="DnaJ"/>
    <property type="match status" value="1"/>
</dbReference>
<dbReference type="CDD" id="cd06257">
    <property type="entry name" value="DnaJ"/>
    <property type="match status" value="1"/>
</dbReference>
<dbReference type="InterPro" id="IPR018253">
    <property type="entry name" value="DnaJ_domain_CS"/>
</dbReference>
<feature type="domain" description="J" evidence="2">
    <location>
        <begin position="44"/>
        <end position="112"/>
    </location>
</feature>
<dbReference type="InterPro" id="IPR001623">
    <property type="entry name" value="DnaJ_domain"/>
</dbReference>
<evidence type="ECO:0000256" key="1">
    <source>
        <dbReference type="SAM" id="MobiDB-lite"/>
    </source>
</evidence>
<dbReference type="Gene3D" id="1.10.287.110">
    <property type="entry name" value="DnaJ domain"/>
    <property type="match status" value="1"/>
</dbReference>
<gene>
    <name evidence="3" type="ORF">ZIOFF_070405</name>
</gene>
<evidence type="ECO:0000313" key="4">
    <source>
        <dbReference type="Proteomes" id="UP000734854"/>
    </source>
</evidence>
<dbReference type="PROSITE" id="PS50076">
    <property type="entry name" value="DNAJ_2"/>
    <property type="match status" value="1"/>
</dbReference>
<feature type="region of interest" description="Disordered" evidence="1">
    <location>
        <begin position="289"/>
        <end position="319"/>
    </location>
</feature>
<keyword evidence="4" id="KW-1185">Reference proteome</keyword>